<sequence>MNRQRHGLFGLAIWAPLVLALLAMPAGHAQSIPDYAPFAPGWAAYQERRIGDAGRLWEQASVGAESAPDTLRVAALAAVLAAFAMDRSHDARAADLWTRATNLYVRAGQSWSRQRSALSAEVARARSAGASQMAPGVPAAVPPLLRMLADLDERDHLLSYDGPHVAPDASLAPARTAVGIGVGYLGGGGAIARNDPGGSVYSNLASSVGGPAAVPRVQAPVATNAPSGQNASPGGDGEAALYQTAARNDRSDAVRMPSTCDAGASALPAGAWQAVTKSAWSYFVANRQPATGLVNGKRAYPYITASDIAGTLAALVVANQLGLGPAAEIEPWLRQVLATLRDLPRYGGELPARQYDARSGGLVGLDNNPSPTGSGYSLYEIARILVWTEIVAACYPDLRAEALGARADWRFGRATALGRLHGVLARDGVEHVYIDETLGYKEYAAAALTLTGLPMPQAFSYAELRTTSVDGGPVLYDARPASLPTSDPFILGTLELGGIDGCFRRIVDTMYAAQARHATRTGQPVALGAEAIDRAPWFSYSTVYAGGQAWKAASYDVQADATLRIFSAKTAIGWAAAFNDRHAAALLASAVRFARDGGVGVGQYESGNNVDATSLDGNAQILEAAWYVARGRRAFVAGSVAGPAICPALQDNPVR</sequence>
<evidence type="ECO:0000313" key="2">
    <source>
        <dbReference type="EMBL" id="VWC47408.1"/>
    </source>
</evidence>
<name>A0A6P2SB77_BURL3</name>
<dbReference type="AlphaFoldDB" id="A0A6P2SB77"/>
<accession>A0A6P2SB77</accession>
<proteinExistence type="predicted"/>
<gene>
    <name evidence="2" type="ORF">BLA23254_07474</name>
</gene>
<feature type="domain" description="DUF3131" evidence="1">
    <location>
        <begin position="276"/>
        <end position="631"/>
    </location>
</feature>
<dbReference type="InterPro" id="IPR021478">
    <property type="entry name" value="DUF3131"/>
</dbReference>
<organism evidence="2 3">
    <name type="scientific">Burkholderia lata (strain ATCC 17760 / DSM 23089 / LMG 22485 / NCIMB 9086 / R18194 / 383)</name>
    <dbReference type="NCBI Taxonomy" id="482957"/>
    <lineage>
        <taxon>Bacteria</taxon>
        <taxon>Pseudomonadati</taxon>
        <taxon>Pseudomonadota</taxon>
        <taxon>Betaproteobacteria</taxon>
        <taxon>Burkholderiales</taxon>
        <taxon>Burkholderiaceae</taxon>
        <taxon>Burkholderia</taxon>
        <taxon>Burkholderia cepacia complex</taxon>
    </lineage>
</organism>
<dbReference type="Pfam" id="PF11329">
    <property type="entry name" value="DUF3131"/>
    <property type="match status" value="1"/>
</dbReference>
<evidence type="ECO:0000313" key="3">
    <source>
        <dbReference type="Proteomes" id="UP000494218"/>
    </source>
</evidence>
<evidence type="ECO:0000259" key="1">
    <source>
        <dbReference type="Pfam" id="PF11329"/>
    </source>
</evidence>
<reference evidence="2 3" key="1">
    <citation type="submission" date="2019-09" db="EMBL/GenBank/DDBJ databases">
        <authorList>
            <person name="Depoorter E."/>
        </authorList>
    </citation>
    <scope>NUCLEOTIDE SEQUENCE [LARGE SCALE GENOMIC DNA]</scope>
    <source>
        <strain evidence="2">LMG 23254</strain>
    </source>
</reference>
<protein>
    <recommendedName>
        <fullName evidence="1">DUF3131 domain-containing protein</fullName>
    </recommendedName>
</protein>
<dbReference type="EMBL" id="CABVPW010000059">
    <property type="protein sequence ID" value="VWC47408.1"/>
    <property type="molecule type" value="Genomic_DNA"/>
</dbReference>
<dbReference type="Gene3D" id="1.50.10.140">
    <property type="match status" value="1"/>
</dbReference>
<dbReference type="Proteomes" id="UP000494218">
    <property type="component" value="Unassembled WGS sequence"/>
</dbReference>